<dbReference type="InterPro" id="IPR001567">
    <property type="entry name" value="Pept_M3A_M3B_dom"/>
</dbReference>
<dbReference type="InterPro" id="IPR034005">
    <property type="entry name" value="M3A_DCP"/>
</dbReference>
<keyword evidence="2 7" id="KW-0645">Protease</keyword>
<evidence type="ECO:0000256" key="1">
    <source>
        <dbReference type="ARBA" id="ARBA00006040"/>
    </source>
</evidence>
<evidence type="ECO:0000256" key="7">
    <source>
        <dbReference type="RuleBase" id="RU003435"/>
    </source>
</evidence>
<evidence type="ECO:0000313" key="10">
    <source>
        <dbReference type="EMBL" id="SFO24478.1"/>
    </source>
</evidence>
<proteinExistence type="inferred from homology"/>
<gene>
    <name evidence="10" type="ORF">SAMN05216207_10399</name>
</gene>
<name>A0A1I5FL16_PSUAM</name>
<feature type="region of interest" description="Disordered" evidence="8">
    <location>
        <begin position="1"/>
        <end position="23"/>
    </location>
</feature>
<evidence type="ECO:0000256" key="6">
    <source>
        <dbReference type="ARBA" id="ARBA00023049"/>
    </source>
</evidence>
<dbReference type="Gene3D" id="1.10.1370.40">
    <property type="match status" value="1"/>
</dbReference>
<keyword evidence="6 7" id="KW-0482">Metalloprotease</keyword>
<evidence type="ECO:0000256" key="5">
    <source>
        <dbReference type="ARBA" id="ARBA00022833"/>
    </source>
</evidence>
<evidence type="ECO:0000256" key="3">
    <source>
        <dbReference type="ARBA" id="ARBA00022723"/>
    </source>
</evidence>
<dbReference type="Proteomes" id="UP000199614">
    <property type="component" value="Unassembled WGS sequence"/>
</dbReference>
<dbReference type="EMBL" id="FOUY01000039">
    <property type="protein sequence ID" value="SFO24478.1"/>
    <property type="molecule type" value="Genomic_DNA"/>
</dbReference>
<dbReference type="GO" id="GO:0046872">
    <property type="term" value="F:metal ion binding"/>
    <property type="evidence" value="ECO:0007669"/>
    <property type="project" value="UniProtKB-UniRule"/>
</dbReference>
<protein>
    <submittedName>
        <fullName evidence="10">Peptidyl-dipeptidase Dcp</fullName>
    </submittedName>
</protein>
<dbReference type="GO" id="GO:0005829">
    <property type="term" value="C:cytosol"/>
    <property type="evidence" value="ECO:0007669"/>
    <property type="project" value="UniProtKB-ARBA"/>
</dbReference>
<dbReference type="InterPro" id="IPR045090">
    <property type="entry name" value="Pept_M3A_M3B"/>
</dbReference>
<dbReference type="GO" id="GO:0006508">
    <property type="term" value="P:proteolysis"/>
    <property type="evidence" value="ECO:0007669"/>
    <property type="project" value="UniProtKB-KW"/>
</dbReference>
<dbReference type="OrthoDB" id="9773538at2"/>
<dbReference type="SUPFAM" id="SSF55486">
    <property type="entry name" value="Metalloproteases ('zincins'), catalytic domain"/>
    <property type="match status" value="1"/>
</dbReference>
<sequence length="686" mass="74617">MTRVSTDPLPDNPFLAPSELPHGLPDTTRIADEHYLPAFEAGMAQQRDEVAAIIEAGAPTFENTVVALERSGAVLDRVSRLFFTRVSAHTSPAIQEIEEQVAPRLAAHADAIQLDPDLFARVDALHERRHELGLGPEAVRLLERRHRDMVRAGVRLGAGEQQRLRELNAELSALTTRYGATLLAGANAAAVHVTDRSRLDGLSDDAVAAAAAAARDRGYDDGWLLTLVLPTGQPALAVLTDRSLREQLHRASVTRGQGGEHDTRRLVPVIARLRAERARLLGYPDHASYVADDATAGTAAAARELLESMVPAAIANADREVAELTEPAGIELEPWDRAFYAERDRHARFAVDDAALRPYLSAERVIGDGVFRAAGELYGLTFTERTDLPAYHPDVRWWEVRADSGAVLGLFGADLWARPSKRGGAWMNALVDQSSLLGTTPVILNTLNLVKPAPGEPALLTLDEVRTLFHEFGHALHGLLSAVEYPTFSGTAVPRDFVEFPSQVNEMWLTDPAILASFARHHATGEPLPPELLSATLAARGHGEGAATTEYLAASLLDQAWHRLSPEEAAAVTDVEAFEQQALEAAGVAHRLVPPRYRSTYFNHVFAGGYAAAYYSYIWAEVLDADTVAWFGENGGLRRENGDRFRREILSRGGAVDAMAAYRSFRGRDPEIGPLLQRRGLVPAAG</sequence>
<dbReference type="PANTHER" id="PTHR43660">
    <property type="entry name" value="DIPEPTIDYL CARBOXYPEPTIDASE"/>
    <property type="match status" value="1"/>
</dbReference>
<accession>A0A1I5FL16</accession>
<dbReference type="Pfam" id="PF01432">
    <property type="entry name" value="Peptidase_M3"/>
    <property type="match status" value="1"/>
</dbReference>
<evidence type="ECO:0000256" key="4">
    <source>
        <dbReference type="ARBA" id="ARBA00022801"/>
    </source>
</evidence>
<keyword evidence="11" id="KW-1185">Reference proteome</keyword>
<dbReference type="Gene3D" id="3.40.390.10">
    <property type="entry name" value="Collagenase (Catalytic Domain)"/>
    <property type="match status" value="1"/>
</dbReference>
<keyword evidence="4 7" id="KW-0378">Hydrolase</keyword>
<dbReference type="STRING" id="260086.SAMN05216207_10399"/>
<dbReference type="RefSeq" id="WP_093352135.1">
    <property type="nucleotide sequence ID" value="NZ_FOUY01000039.1"/>
</dbReference>
<comment type="cofactor">
    <cofactor evidence="7">
        <name>Zn(2+)</name>
        <dbReference type="ChEBI" id="CHEBI:29105"/>
    </cofactor>
    <text evidence="7">Binds 1 zinc ion.</text>
</comment>
<reference evidence="10 11" key="1">
    <citation type="submission" date="2016-10" db="EMBL/GenBank/DDBJ databases">
        <authorList>
            <person name="de Groot N.N."/>
        </authorList>
    </citation>
    <scope>NUCLEOTIDE SEQUENCE [LARGE SCALE GENOMIC DNA]</scope>
    <source>
        <strain evidence="10 11">CGMCC 4.1877</strain>
    </source>
</reference>
<comment type="similarity">
    <text evidence="1 7">Belongs to the peptidase M3 family.</text>
</comment>
<dbReference type="CDD" id="cd06456">
    <property type="entry name" value="M3A_DCP"/>
    <property type="match status" value="1"/>
</dbReference>
<keyword evidence="3 7" id="KW-0479">Metal-binding</keyword>
<evidence type="ECO:0000259" key="9">
    <source>
        <dbReference type="Pfam" id="PF01432"/>
    </source>
</evidence>
<keyword evidence="5 7" id="KW-0862">Zinc</keyword>
<evidence type="ECO:0000256" key="2">
    <source>
        <dbReference type="ARBA" id="ARBA00022670"/>
    </source>
</evidence>
<dbReference type="PANTHER" id="PTHR43660:SF1">
    <property type="entry name" value="DIPEPTIDYL CARBOXYPEPTIDASE"/>
    <property type="match status" value="1"/>
</dbReference>
<dbReference type="AlphaFoldDB" id="A0A1I5FL16"/>
<dbReference type="Gene3D" id="1.10.1370.10">
    <property type="entry name" value="Neurolysin, domain 3"/>
    <property type="match status" value="1"/>
</dbReference>
<dbReference type="GO" id="GO:0004180">
    <property type="term" value="F:carboxypeptidase activity"/>
    <property type="evidence" value="ECO:0007669"/>
    <property type="project" value="TreeGrafter"/>
</dbReference>
<feature type="domain" description="Peptidase M3A/M3B catalytic" evidence="9">
    <location>
        <begin position="239"/>
        <end position="680"/>
    </location>
</feature>
<organism evidence="10 11">
    <name type="scientific">Pseudonocardia ammonioxydans</name>
    <dbReference type="NCBI Taxonomy" id="260086"/>
    <lineage>
        <taxon>Bacteria</taxon>
        <taxon>Bacillati</taxon>
        <taxon>Actinomycetota</taxon>
        <taxon>Actinomycetes</taxon>
        <taxon>Pseudonocardiales</taxon>
        <taxon>Pseudonocardiaceae</taxon>
        <taxon>Pseudonocardia</taxon>
    </lineage>
</organism>
<dbReference type="GO" id="GO:0004222">
    <property type="term" value="F:metalloendopeptidase activity"/>
    <property type="evidence" value="ECO:0007669"/>
    <property type="project" value="InterPro"/>
</dbReference>
<evidence type="ECO:0000313" key="11">
    <source>
        <dbReference type="Proteomes" id="UP000199614"/>
    </source>
</evidence>
<dbReference type="InterPro" id="IPR024079">
    <property type="entry name" value="MetalloPept_cat_dom_sf"/>
</dbReference>
<dbReference type="InterPro" id="IPR024077">
    <property type="entry name" value="Neurolysin/TOP_dom2"/>
</dbReference>
<dbReference type="FunFam" id="3.40.390.10:FF:000009">
    <property type="entry name" value="Oligopeptidase A"/>
    <property type="match status" value="1"/>
</dbReference>
<evidence type="ECO:0000256" key="8">
    <source>
        <dbReference type="SAM" id="MobiDB-lite"/>
    </source>
</evidence>